<dbReference type="PANTHER" id="PTHR43280:SF2">
    <property type="entry name" value="HTH-TYPE TRANSCRIPTIONAL REGULATOR EXSA"/>
    <property type="match status" value="1"/>
</dbReference>
<dbReference type="Gene3D" id="1.10.10.60">
    <property type="entry name" value="Homeodomain-like"/>
    <property type="match status" value="2"/>
</dbReference>
<dbReference type="SUPFAM" id="SSF52172">
    <property type="entry name" value="CheY-like"/>
    <property type="match status" value="1"/>
</dbReference>
<dbReference type="PRINTS" id="PR00032">
    <property type="entry name" value="HTHARAC"/>
</dbReference>
<evidence type="ECO:0000259" key="8">
    <source>
        <dbReference type="PROSITE" id="PS01124"/>
    </source>
</evidence>
<dbReference type="PANTHER" id="PTHR43280">
    <property type="entry name" value="ARAC-FAMILY TRANSCRIPTIONAL REGULATOR"/>
    <property type="match status" value="1"/>
</dbReference>
<dbReference type="AlphaFoldDB" id="A0A8J8MAF7"/>
<feature type="modified residue" description="4-aspartylphosphate" evidence="6">
    <location>
        <position position="55"/>
    </location>
</feature>
<dbReference type="GO" id="GO:0003700">
    <property type="term" value="F:DNA-binding transcription factor activity"/>
    <property type="evidence" value="ECO:0007669"/>
    <property type="project" value="InterPro"/>
</dbReference>
<dbReference type="SMART" id="SM00342">
    <property type="entry name" value="HTH_ARAC"/>
    <property type="match status" value="1"/>
</dbReference>
<name>A0A8J8MAF7_9FIRM</name>
<keyword evidence="4" id="KW-0804">Transcription</keyword>
<evidence type="ECO:0000256" key="1">
    <source>
        <dbReference type="ARBA" id="ARBA00018672"/>
    </source>
</evidence>
<evidence type="ECO:0000313" key="10">
    <source>
        <dbReference type="EMBL" id="QUH29339.1"/>
    </source>
</evidence>
<dbReference type="Gene3D" id="3.40.50.2300">
    <property type="match status" value="1"/>
</dbReference>
<feature type="coiled-coil region" evidence="7">
    <location>
        <begin position="116"/>
        <end position="143"/>
    </location>
</feature>
<dbReference type="EMBL" id="CP058561">
    <property type="protein sequence ID" value="QUH29339.1"/>
    <property type="molecule type" value="Genomic_DNA"/>
</dbReference>
<protein>
    <recommendedName>
        <fullName evidence="1">Stage 0 sporulation protein A homolog</fullName>
    </recommendedName>
</protein>
<dbReference type="InterPro" id="IPR041522">
    <property type="entry name" value="CdaR_GGDEF"/>
</dbReference>
<keyword evidence="2" id="KW-0805">Transcription regulation</keyword>
<keyword evidence="3" id="KW-0238">DNA-binding</keyword>
<organism evidence="10 11">
    <name type="scientific">Vallitalea guaymasensis</name>
    <dbReference type="NCBI Taxonomy" id="1185412"/>
    <lineage>
        <taxon>Bacteria</taxon>
        <taxon>Bacillati</taxon>
        <taxon>Bacillota</taxon>
        <taxon>Clostridia</taxon>
        <taxon>Lachnospirales</taxon>
        <taxon>Vallitaleaceae</taxon>
        <taxon>Vallitalea</taxon>
    </lineage>
</organism>
<evidence type="ECO:0000313" key="11">
    <source>
        <dbReference type="Proteomes" id="UP000677305"/>
    </source>
</evidence>
<evidence type="ECO:0000256" key="3">
    <source>
        <dbReference type="ARBA" id="ARBA00023125"/>
    </source>
</evidence>
<gene>
    <name evidence="10" type="ORF">HYG85_10530</name>
</gene>
<evidence type="ECO:0000259" key="9">
    <source>
        <dbReference type="PROSITE" id="PS50110"/>
    </source>
</evidence>
<accession>A0A8J8MAF7</accession>
<dbReference type="PROSITE" id="PS01124">
    <property type="entry name" value="HTH_ARAC_FAMILY_2"/>
    <property type="match status" value="1"/>
</dbReference>
<keyword evidence="6" id="KW-0597">Phosphoprotein</keyword>
<dbReference type="InterPro" id="IPR018060">
    <property type="entry name" value="HTH_AraC"/>
</dbReference>
<dbReference type="SMART" id="SM00448">
    <property type="entry name" value="REC"/>
    <property type="match status" value="1"/>
</dbReference>
<dbReference type="KEGG" id="vgu:HYG85_10530"/>
<dbReference type="InterPro" id="IPR018062">
    <property type="entry name" value="HTH_AraC-typ_CS"/>
</dbReference>
<keyword evidence="11" id="KW-1185">Reference proteome</keyword>
<proteinExistence type="predicted"/>
<dbReference type="Proteomes" id="UP000677305">
    <property type="component" value="Chromosome"/>
</dbReference>
<dbReference type="InterPro" id="IPR011006">
    <property type="entry name" value="CheY-like_superfamily"/>
</dbReference>
<dbReference type="InterPro" id="IPR009057">
    <property type="entry name" value="Homeodomain-like_sf"/>
</dbReference>
<dbReference type="Pfam" id="PF00072">
    <property type="entry name" value="Response_reg"/>
    <property type="match status" value="1"/>
</dbReference>
<feature type="domain" description="Response regulatory" evidence="9">
    <location>
        <begin position="3"/>
        <end position="120"/>
    </location>
</feature>
<feature type="domain" description="HTH araC/xylS-type" evidence="8">
    <location>
        <begin position="428"/>
        <end position="526"/>
    </location>
</feature>
<keyword evidence="7" id="KW-0175">Coiled coil</keyword>
<dbReference type="SUPFAM" id="SSF46689">
    <property type="entry name" value="Homeodomain-like"/>
    <property type="match status" value="2"/>
</dbReference>
<dbReference type="InterPro" id="IPR001789">
    <property type="entry name" value="Sig_transdc_resp-reg_receiver"/>
</dbReference>
<dbReference type="GO" id="GO:0000160">
    <property type="term" value="P:phosphorelay signal transduction system"/>
    <property type="evidence" value="ECO:0007669"/>
    <property type="project" value="InterPro"/>
</dbReference>
<evidence type="ECO:0000256" key="2">
    <source>
        <dbReference type="ARBA" id="ARBA00023015"/>
    </source>
</evidence>
<sequence length="527" mass="61426">MYKLLVVDDEEIVINAVKFIVSKNFDNVEVVDSARNGREAIEKASNHNPDIIFMDIRMPGINGIDAIKEIKERNSRVQFVILSAYEQFEFAKEAVNLGVKEYILKPINRYKLIDTLNSIISDLEEKEKKRKKELENIEKLQNILPILESGFIYSILMDKEFGKEVKRYQDLFDLGDDGGYMMIIEFGEGEKAMSLTNKIGSSVKSQKFYPSIRDMLKYRCKCLIGPTMINRIIVFVATKEHEDEYKQRLEAIQMAEDIVKKAKKSTDVEFFIGIGGYSKIEYLHNSYEEALKALRDNSGEHVVHIMDVKEVKDISLDKYNERCKKLLSSIELGNTDEALLILNKIFDSISKLVPINRKSKMIELIVLIYQMAYTMGIPSDIYIDYSSYLQEIINMEEEKIQRWAIKRTKHIIKMVKEYKQNKVSKLIMNAKDYIDKYFSNEITLEEVSKVISISPQYFSRLFKEETGYNFIEYLTNIRINKSKSLIKNSNKTIKEICYEVGYNDPNYFSRLFKKIVGISPTEYQKDI</sequence>
<dbReference type="RefSeq" id="WP_212693438.1">
    <property type="nucleotide sequence ID" value="NZ_CP058561.1"/>
</dbReference>
<dbReference type="CDD" id="cd17536">
    <property type="entry name" value="REC_YesN-like"/>
    <property type="match status" value="1"/>
</dbReference>
<evidence type="ECO:0000256" key="5">
    <source>
        <dbReference type="ARBA" id="ARBA00024867"/>
    </source>
</evidence>
<comment type="function">
    <text evidence="5">May play the central regulatory role in sporulation. It may be an element of the effector pathway responsible for the activation of sporulation genes in response to nutritional stress. Spo0A may act in concert with spo0H (a sigma factor) to control the expression of some genes that are critical to the sporulation process.</text>
</comment>
<evidence type="ECO:0000256" key="4">
    <source>
        <dbReference type="ARBA" id="ARBA00023163"/>
    </source>
</evidence>
<evidence type="ECO:0000256" key="6">
    <source>
        <dbReference type="PROSITE-ProRule" id="PRU00169"/>
    </source>
</evidence>
<dbReference type="GO" id="GO:0043565">
    <property type="term" value="F:sequence-specific DNA binding"/>
    <property type="evidence" value="ECO:0007669"/>
    <property type="project" value="InterPro"/>
</dbReference>
<dbReference type="PROSITE" id="PS50110">
    <property type="entry name" value="RESPONSE_REGULATORY"/>
    <property type="match status" value="1"/>
</dbReference>
<dbReference type="Pfam" id="PF12833">
    <property type="entry name" value="HTH_18"/>
    <property type="match status" value="1"/>
</dbReference>
<dbReference type="InterPro" id="IPR020449">
    <property type="entry name" value="Tscrpt_reg_AraC-type_HTH"/>
</dbReference>
<dbReference type="PROSITE" id="PS00041">
    <property type="entry name" value="HTH_ARAC_FAMILY_1"/>
    <property type="match status" value="1"/>
</dbReference>
<evidence type="ECO:0000256" key="7">
    <source>
        <dbReference type="SAM" id="Coils"/>
    </source>
</evidence>
<reference evidence="10 11" key="1">
    <citation type="submission" date="2020-07" db="EMBL/GenBank/DDBJ databases">
        <title>Vallitalea guaymasensis genome.</title>
        <authorList>
            <person name="Postec A."/>
        </authorList>
    </citation>
    <scope>NUCLEOTIDE SEQUENCE [LARGE SCALE GENOMIC DNA]</scope>
    <source>
        <strain evidence="10 11">Ra1766G1</strain>
    </source>
</reference>
<dbReference type="Pfam" id="PF17853">
    <property type="entry name" value="GGDEF_2"/>
    <property type="match status" value="1"/>
</dbReference>